<proteinExistence type="predicted"/>
<name>A0A9D4W2W9_PEA</name>
<reference evidence="2 3" key="1">
    <citation type="journal article" date="2022" name="Nat. Genet.">
        <title>Improved pea reference genome and pan-genome highlight genomic features and evolutionary characteristics.</title>
        <authorList>
            <person name="Yang T."/>
            <person name="Liu R."/>
            <person name="Luo Y."/>
            <person name="Hu S."/>
            <person name="Wang D."/>
            <person name="Wang C."/>
            <person name="Pandey M.K."/>
            <person name="Ge S."/>
            <person name="Xu Q."/>
            <person name="Li N."/>
            <person name="Li G."/>
            <person name="Huang Y."/>
            <person name="Saxena R.K."/>
            <person name="Ji Y."/>
            <person name="Li M."/>
            <person name="Yan X."/>
            <person name="He Y."/>
            <person name="Liu Y."/>
            <person name="Wang X."/>
            <person name="Xiang C."/>
            <person name="Varshney R.K."/>
            <person name="Ding H."/>
            <person name="Gao S."/>
            <person name="Zong X."/>
        </authorList>
    </citation>
    <scope>NUCLEOTIDE SEQUENCE [LARGE SCALE GENOMIC DNA]</scope>
    <source>
        <strain evidence="2 3">cv. Zhongwan 6</strain>
    </source>
</reference>
<comment type="caution">
    <text evidence="2">The sequence shown here is derived from an EMBL/GenBank/DDBJ whole genome shotgun (WGS) entry which is preliminary data.</text>
</comment>
<dbReference type="PANTHER" id="PTHR48154:SF1">
    <property type="entry name" value="PROTEIN, PUTATIVE-RELATED"/>
    <property type="match status" value="1"/>
</dbReference>
<dbReference type="Gramene" id="Psat06G0158000-T1">
    <property type="protein sequence ID" value="KAI5395024.1"/>
    <property type="gene ID" value="KIW84_061580"/>
</dbReference>
<keyword evidence="3" id="KW-1185">Reference proteome</keyword>
<evidence type="ECO:0000313" key="2">
    <source>
        <dbReference type="EMBL" id="KAI5395024.1"/>
    </source>
</evidence>
<sequence>MANMKTLLGVDLFCRAPLILFRDFQLNPTLEEFKKSLIIPLKWKMPYTSLGQVPTIKDLALALQIKVTNVSANWEKKGHVRGVGLSRRDTTSNDFFVVWIQEKVKEVKLTFIVKVLIHLVVPAHVPVSFEEANKMMVTIARLTKENKGLLSELNKATGEKMVLKRKNGRKKELLAESR</sequence>
<dbReference type="Pfam" id="PF24924">
    <property type="entry name" value="DUF7745"/>
    <property type="match status" value="1"/>
</dbReference>
<dbReference type="PANTHER" id="PTHR48154">
    <property type="entry name" value="PROTEIN, PUTATIVE-RELATED"/>
    <property type="match status" value="1"/>
</dbReference>
<gene>
    <name evidence="2" type="ORF">KIW84_061580</name>
</gene>
<dbReference type="EMBL" id="JAMSHJ010000006">
    <property type="protein sequence ID" value="KAI5395024.1"/>
    <property type="molecule type" value="Genomic_DNA"/>
</dbReference>
<evidence type="ECO:0000259" key="1">
    <source>
        <dbReference type="Pfam" id="PF24924"/>
    </source>
</evidence>
<accession>A0A9D4W2W9</accession>
<organism evidence="2 3">
    <name type="scientific">Pisum sativum</name>
    <name type="common">Garden pea</name>
    <name type="synonym">Lathyrus oleraceus</name>
    <dbReference type="NCBI Taxonomy" id="3888"/>
    <lineage>
        <taxon>Eukaryota</taxon>
        <taxon>Viridiplantae</taxon>
        <taxon>Streptophyta</taxon>
        <taxon>Embryophyta</taxon>
        <taxon>Tracheophyta</taxon>
        <taxon>Spermatophyta</taxon>
        <taxon>Magnoliopsida</taxon>
        <taxon>eudicotyledons</taxon>
        <taxon>Gunneridae</taxon>
        <taxon>Pentapetalae</taxon>
        <taxon>rosids</taxon>
        <taxon>fabids</taxon>
        <taxon>Fabales</taxon>
        <taxon>Fabaceae</taxon>
        <taxon>Papilionoideae</taxon>
        <taxon>50 kb inversion clade</taxon>
        <taxon>NPAAA clade</taxon>
        <taxon>Hologalegina</taxon>
        <taxon>IRL clade</taxon>
        <taxon>Fabeae</taxon>
        <taxon>Lathyrus</taxon>
    </lineage>
</organism>
<dbReference type="InterPro" id="IPR056647">
    <property type="entry name" value="DUF7745"/>
</dbReference>
<dbReference type="AlphaFoldDB" id="A0A9D4W2W9"/>
<feature type="domain" description="DUF7745" evidence="1">
    <location>
        <begin position="20"/>
        <end position="87"/>
    </location>
</feature>
<protein>
    <recommendedName>
        <fullName evidence="1">DUF7745 domain-containing protein</fullName>
    </recommendedName>
</protein>
<dbReference type="Proteomes" id="UP001058974">
    <property type="component" value="Chromosome 6"/>
</dbReference>
<evidence type="ECO:0000313" key="3">
    <source>
        <dbReference type="Proteomes" id="UP001058974"/>
    </source>
</evidence>